<evidence type="ECO:0000256" key="1">
    <source>
        <dbReference type="SAM" id="MobiDB-lite"/>
    </source>
</evidence>
<dbReference type="EMBL" id="AMZH03006674">
    <property type="protein sequence ID" value="RRT63227.1"/>
    <property type="molecule type" value="Genomic_DNA"/>
</dbReference>
<gene>
    <name evidence="2" type="ORF">B296_00034749</name>
</gene>
<feature type="compositionally biased region" description="Pro residues" evidence="1">
    <location>
        <begin position="78"/>
        <end position="90"/>
    </location>
</feature>
<protein>
    <submittedName>
        <fullName evidence="2">Uncharacterized protein</fullName>
    </submittedName>
</protein>
<feature type="compositionally biased region" description="Basic and acidic residues" evidence="1">
    <location>
        <begin position="115"/>
        <end position="126"/>
    </location>
</feature>
<accession>A0A426ZGW8</accession>
<dbReference type="AlphaFoldDB" id="A0A426ZGW8"/>
<dbReference type="Proteomes" id="UP000287651">
    <property type="component" value="Unassembled WGS sequence"/>
</dbReference>
<name>A0A426ZGW8_ENSVE</name>
<organism evidence="2 3">
    <name type="scientific">Ensete ventricosum</name>
    <name type="common">Abyssinian banana</name>
    <name type="synonym">Musa ensete</name>
    <dbReference type="NCBI Taxonomy" id="4639"/>
    <lineage>
        <taxon>Eukaryota</taxon>
        <taxon>Viridiplantae</taxon>
        <taxon>Streptophyta</taxon>
        <taxon>Embryophyta</taxon>
        <taxon>Tracheophyta</taxon>
        <taxon>Spermatophyta</taxon>
        <taxon>Magnoliopsida</taxon>
        <taxon>Liliopsida</taxon>
        <taxon>Zingiberales</taxon>
        <taxon>Musaceae</taxon>
        <taxon>Ensete</taxon>
    </lineage>
</organism>
<evidence type="ECO:0000313" key="3">
    <source>
        <dbReference type="Proteomes" id="UP000287651"/>
    </source>
</evidence>
<comment type="caution">
    <text evidence="2">The sequence shown here is derived from an EMBL/GenBank/DDBJ whole genome shotgun (WGS) entry which is preliminary data.</text>
</comment>
<feature type="region of interest" description="Disordered" evidence="1">
    <location>
        <begin position="68"/>
        <end position="135"/>
    </location>
</feature>
<proteinExistence type="predicted"/>
<evidence type="ECO:0000313" key="2">
    <source>
        <dbReference type="EMBL" id="RRT63227.1"/>
    </source>
</evidence>
<sequence>MQTIQHVNGNVLVTVRVPLSTNDRDPLAKAGRYLRLRLDGYIFVQSLPMDQWRLDILGLIGRPCGAPALRSRSDPRQPSFPPLRHPSSPPDRPRPSVPDQFLISNQHLPFKSPRIRAETGPRKRGQEGNGPSEIDFLDLDRSQQDANEIQEESLKSLWNRNVTRSRIWIHGCWGAEGGREGGREENEGKTLSFRFVRRSRDEGKKTKKAVFLYGRNSSFQSCCCQLMFVARGPRPALLVPVKSMDGRDLNIGILLCESNPMRRGPTDVCDMTTRIVRSTFDLDDSL</sequence>
<reference evidence="2 3" key="1">
    <citation type="journal article" date="2014" name="Agronomy (Basel)">
        <title>A Draft Genome Sequence for Ensete ventricosum, the Drought-Tolerant Tree Against Hunger.</title>
        <authorList>
            <person name="Harrison J."/>
            <person name="Moore K.A."/>
            <person name="Paszkiewicz K."/>
            <person name="Jones T."/>
            <person name="Grant M."/>
            <person name="Ambacheew D."/>
            <person name="Muzemil S."/>
            <person name="Studholme D.J."/>
        </authorList>
    </citation>
    <scope>NUCLEOTIDE SEQUENCE [LARGE SCALE GENOMIC DNA]</scope>
</reference>